<keyword evidence="2" id="KW-0456">Lyase</keyword>
<organism evidence="3 4">
    <name type="scientific">Eiseniibacteriota bacterium</name>
    <dbReference type="NCBI Taxonomy" id="2212470"/>
    <lineage>
        <taxon>Bacteria</taxon>
        <taxon>Candidatus Eiseniibacteriota</taxon>
    </lineage>
</organism>
<evidence type="ECO:0000256" key="2">
    <source>
        <dbReference type="HAMAP-Rule" id="MF_01074"/>
    </source>
</evidence>
<dbReference type="Proteomes" id="UP000316609">
    <property type="component" value="Unassembled WGS sequence"/>
</dbReference>
<comment type="caution">
    <text evidence="3">The sequence shown here is derived from an EMBL/GenBank/DDBJ whole genome shotgun (WGS) entry which is preliminary data.</text>
</comment>
<dbReference type="AlphaFoldDB" id="A0A538TRJ8"/>
<dbReference type="NCBIfam" id="TIGR00299">
    <property type="entry name" value="nickel pincer cofactor biosynthesis protein LarC"/>
    <property type="match status" value="1"/>
</dbReference>
<evidence type="ECO:0000313" key="4">
    <source>
        <dbReference type="Proteomes" id="UP000316609"/>
    </source>
</evidence>
<evidence type="ECO:0000256" key="1">
    <source>
        <dbReference type="ARBA" id="ARBA00022596"/>
    </source>
</evidence>
<dbReference type="InterPro" id="IPR002822">
    <property type="entry name" value="Ni_insertion"/>
</dbReference>
<dbReference type="GO" id="GO:0016151">
    <property type="term" value="F:nickel cation binding"/>
    <property type="evidence" value="ECO:0007669"/>
    <property type="project" value="UniProtKB-UniRule"/>
</dbReference>
<sequence length="403" mass="43457">MNVAYFDCFSGISGDMCLGALVSAGWPAAELQRLPGRLGLADVRVDVSETRRGPFVATRVTVEVSGKQPQRHLREVASVLDHATLEPSVREQAHRVFERLAVAEAEVHGSTRERVHFHEVGAADALVDIVGTLEGLRSLSISEVYSSPLRLGRGVVRSEHGMIPVPAPATAVLLRGVPVEMPDIEAELVTPTGAALITTLVHTWGGSPSFVVGRVGVGAGQRDLREQPNVLRVLLGERSNVAAGEAGALRRGRVAVLETSLDDENPQFVAALVPRLLEQGALDAMVVPTVMKKGRPGLCVTVVAEPRHADLLAMLLLRETSTLGVRLRWDERYELERRSLEVETRFGRIVVKVADVPGMGERARPEFESVRAAAERAGRPLGEVAEAALEAWRQGERGAGRTP</sequence>
<dbReference type="Gene3D" id="3.30.70.1380">
    <property type="entry name" value="Transcriptional regulatory protein pf0864 domain like"/>
    <property type="match status" value="1"/>
</dbReference>
<reference evidence="3 4" key="1">
    <citation type="journal article" date="2019" name="Nat. Microbiol.">
        <title>Mediterranean grassland soil C-N compound turnover is dependent on rainfall and depth, and is mediated by genomically divergent microorganisms.</title>
        <authorList>
            <person name="Diamond S."/>
            <person name="Andeer P.F."/>
            <person name="Li Z."/>
            <person name="Crits-Christoph A."/>
            <person name="Burstein D."/>
            <person name="Anantharaman K."/>
            <person name="Lane K.R."/>
            <person name="Thomas B.C."/>
            <person name="Pan C."/>
            <person name="Northen T.R."/>
            <person name="Banfield J.F."/>
        </authorList>
    </citation>
    <scope>NUCLEOTIDE SEQUENCE [LARGE SCALE GENOMIC DNA]</scope>
    <source>
        <strain evidence="3">WS_8</strain>
    </source>
</reference>
<dbReference type="EMBL" id="VBOY01000059">
    <property type="protein sequence ID" value="TMQ66228.1"/>
    <property type="molecule type" value="Genomic_DNA"/>
</dbReference>
<evidence type="ECO:0000313" key="3">
    <source>
        <dbReference type="EMBL" id="TMQ66228.1"/>
    </source>
</evidence>
<dbReference type="PANTHER" id="PTHR36566:SF1">
    <property type="entry name" value="PYRIDINIUM-3,5-BISTHIOCARBOXYLIC ACID MONONUCLEOTIDE NICKEL INSERTION PROTEIN"/>
    <property type="match status" value="1"/>
</dbReference>
<dbReference type="PANTHER" id="PTHR36566">
    <property type="entry name" value="NICKEL INSERTION PROTEIN-RELATED"/>
    <property type="match status" value="1"/>
</dbReference>
<protein>
    <recommendedName>
        <fullName evidence="2">Putative nickel insertion protein</fullName>
    </recommendedName>
</protein>
<dbReference type="HAMAP" id="MF_01074">
    <property type="entry name" value="LarC"/>
    <property type="match status" value="1"/>
</dbReference>
<accession>A0A538TRJ8</accession>
<gene>
    <name evidence="3" type="primary">larC</name>
    <name evidence="3" type="ORF">E6K78_06595</name>
</gene>
<name>A0A538TRJ8_UNCEI</name>
<dbReference type="Pfam" id="PF01969">
    <property type="entry name" value="Ni_insertion"/>
    <property type="match status" value="1"/>
</dbReference>
<proteinExistence type="inferred from homology"/>
<comment type="similarity">
    <text evidence="2">Belongs to the LarC family.</text>
</comment>
<keyword evidence="1 2" id="KW-0533">Nickel</keyword>
<dbReference type="GO" id="GO:0016829">
    <property type="term" value="F:lyase activity"/>
    <property type="evidence" value="ECO:0007669"/>
    <property type="project" value="UniProtKB-UniRule"/>
</dbReference>